<name>A0AA88WAU3_9ASTE</name>
<dbReference type="PANTHER" id="PTHR31589">
    <property type="entry name" value="PROTEIN, PUTATIVE (DUF239)-RELATED-RELATED"/>
    <property type="match status" value="1"/>
</dbReference>
<dbReference type="Pfam" id="PF03080">
    <property type="entry name" value="Neprosin"/>
    <property type="match status" value="1"/>
</dbReference>
<dbReference type="Proteomes" id="UP001188597">
    <property type="component" value="Unassembled WGS sequence"/>
</dbReference>
<dbReference type="PANTHER" id="PTHR31589:SF111">
    <property type="entry name" value="NEPROSIN DOMAIN-CONTAINING PROTEIN"/>
    <property type="match status" value="1"/>
</dbReference>
<keyword evidence="4" id="KW-1185">Reference proteome</keyword>
<evidence type="ECO:0000259" key="2">
    <source>
        <dbReference type="PROSITE" id="PS52045"/>
    </source>
</evidence>
<gene>
    <name evidence="3" type="ORF">RJ639_042831</name>
</gene>
<organism evidence="3 4">
    <name type="scientific">Escallonia herrerae</name>
    <dbReference type="NCBI Taxonomy" id="1293975"/>
    <lineage>
        <taxon>Eukaryota</taxon>
        <taxon>Viridiplantae</taxon>
        <taxon>Streptophyta</taxon>
        <taxon>Embryophyta</taxon>
        <taxon>Tracheophyta</taxon>
        <taxon>Spermatophyta</taxon>
        <taxon>Magnoliopsida</taxon>
        <taxon>eudicotyledons</taxon>
        <taxon>Gunneridae</taxon>
        <taxon>Pentapetalae</taxon>
        <taxon>asterids</taxon>
        <taxon>campanulids</taxon>
        <taxon>Escalloniales</taxon>
        <taxon>Escalloniaceae</taxon>
        <taxon>Escallonia</taxon>
    </lineage>
</organism>
<feature type="domain" description="Neprosin PEP catalytic" evidence="2">
    <location>
        <begin position="16"/>
        <end position="146"/>
    </location>
</feature>
<dbReference type="InterPro" id="IPR004314">
    <property type="entry name" value="Neprosin"/>
</dbReference>
<evidence type="ECO:0000313" key="3">
    <source>
        <dbReference type="EMBL" id="KAK3024147.1"/>
    </source>
</evidence>
<accession>A0AA88WAU3</accession>
<reference evidence="3" key="1">
    <citation type="submission" date="2022-12" db="EMBL/GenBank/DDBJ databases">
        <title>Draft genome assemblies for two species of Escallonia (Escalloniales).</title>
        <authorList>
            <person name="Chanderbali A."/>
            <person name="Dervinis C."/>
            <person name="Anghel I."/>
            <person name="Soltis D."/>
            <person name="Soltis P."/>
            <person name="Zapata F."/>
        </authorList>
    </citation>
    <scope>NUCLEOTIDE SEQUENCE</scope>
    <source>
        <strain evidence="3">UCBG64.0493</strain>
        <tissue evidence="3">Leaf</tissue>
    </source>
</reference>
<feature type="compositionally biased region" description="Polar residues" evidence="1">
    <location>
        <begin position="11"/>
        <end position="20"/>
    </location>
</feature>
<evidence type="ECO:0000256" key="1">
    <source>
        <dbReference type="SAM" id="MobiDB-lite"/>
    </source>
</evidence>
<dbReference type="AlphaFoldDB" id="A0AA88WAU3"/>
<dbReference type="PROSITE" id="PS52045">
    <property type="entry name" value="NEPROSIN_PEP_CD"/>
    <property type="match status" value="1"/>
</dbReference>
<dbReference type="InterPro" id="IPR053168">
    <property type="entry name" value="Glutamic_endopeptidase"/>
</dbReference>
<comment type="caution">
    <text evidence="3">The sequence shown here is derived from an EMBL/GenBank/DDBJ whole genome shotgun (WGS) entry which is preliminary data.</text>
</comment>
<sequence length="146" mass="16249">MKPNYDPRMEMTTSNATQGKTNKKSPKSVTSQVWHTGAKGGIKIWNPKVELDDDYSTSQISLRTGPYYDYECVESGWAADASRNTGCFDLTCPGFVQTNHEITLGPAISSISTPNGVPYEIVVYIFKVREIFMSGYRPWPNASPNI</sequence>
<proteinExistence type="predicted"/>
<feature type="region of interest" description="Disordered" evidence="1">
    <location>
        <begin position="1"/>
        <end position="30"/>
    </location>
</feature>
<evidence type="ECO:0000313" key="4">
    <source>
        <dbReference type="Proteomes" id="UP001188597"/>
    </source>
</evidence>
<dbReference type="EMBL" id="JAVXUP010000615">
    <property type="protein sequence ID" value="KAK3024147.1"/>
    <property type="molecule type" value="Genomic_DNA"/>
</dbReference>
<protein>
    <recommendedName>
        <fullName evidence="2">Neprosin PEP catalytic domain-containing protein</fullName>
    </recommendedName>
</protein>